<sequence>MLPDHMVYCMKTFSTRLGALAHLVHVKRFVDRAQNWRVKVIHRTPMLILTAARWWQTNRHSSATDENRECKRSNRPPPFTTRERRPRGGFTALCVLAQQQNSFRRNWY</sequence>
<protein>
    <submittedName>
        <fullName evidence="3">Uncharacterized protein</fullName>
    </submittedName>
</protein>
<accession>A0A5S6Q7P0</accession>
<reference evidence="3" key="1">
    <citation type="submission" date="2019-12" db="UniProtKB">
        <authorList>
            <consortium name="WormBaseParasite"/>
        </authorList>
    </citation>
    <scope>IDENTIFICATION</scope>
</reference>
<proteinExistence type="predicted"/>
<dbReference type="WBParaSite" id="TMUE_1000003135.1">
    <property type="protein sequence ID" value="TMUE_1000003135.1"/>
    <property type="gene ID" value="WBGene00293551"/>
</dbReference>
<dbReference type="AlphaFoldDB" id="A0A5S6Q7P0"/>
<feature type="region of interest" description="Disordered" evidence="1">
    <location>
        <begin position="60"/>
        <end position="86"/>
    </location>
</feature>
<evidence type="ECO:0000256" key="1">
    <source>
        <dbReference type="SAM" id="MobiDB-lite"/>
    </source>
</evidence>
<dbReference type="Proteomes" id="UP000046395">
    <property type="component" value="Unassembled WGS sequence"/>
</dbReference>
<name>A0A5S6Q7P0_TRIMR</name>
<organism evidence="2 3">
    <name type="scientific">Trichuris muris</name>
    <name type="common">Mouse whipworm</name>
    <dbReference type="NCBI Taxonomy" id="70415"/>
    <lineage>
        <taxon>Eukaryota</taxon>
        <taxon>Metazoa</taxon>
        <taxon>Ecdysozoa</taxon>
        <taxon>Nematoda</taxon>
        <taxon>Enoplea</taxon>
        <taxon>Dorylaimia</taxon>
        <taxon>Trichinellida</taxon>
        <taxon>Trichuridae</taxon>
        <taxon>Trichuris</taxon>
    </lineage>
</organism>
<evidence type="ECO:0000313" key="2">
    <source>
        <dbReference type="Proteomes" id="UP000046395"/>
    </source>
</evidence>
<evidence type="ECO:0000313" key="3">
    <source>
        <dbReference type="WBParaSite" id="TMUE_1000003135.1"/>
    </source>
</evidence>
<feature type="compositionally biased region" description="Basic and acidic residues" evidence="1">
    <location>
        <begin position="62"/>
        <end position="72"/>
    </location>
</feature>
<keyword evidence="2" id="KW-1185">Reference proteome</keyword>